<evidence type="ECO:0000259" key="3">
    <source>
        <dbReference type="Pfam" id="PF25770"/>
    </source>
</evidence>
<evidence type="ECO:0000313" key="5">
    <source>
        <dbReference type="RefSeq" id="XP_057400583.1"/>
    </source>
</evidence>
<sequence length="1719" mass="197508">MSLDFGSVALQTQNEDEEYDKEDYEREKELQQLLTDLPHDMLDDDLSSPELHYSDCSEDGREEGPHHSEQLVMNWNERQVLPKSPSVNDYNEIRDVYIGEKSGNGWEEDQSRTEDQHPGYHPEGGGDEGGSGYSPPSKYEQTDLYHLPENFRPYTSGQKQEFNSQPTNVITFSDPQRNHFQQFGMSQGPSCQALESYKVTYKPYQSSAQNNGSPAQDIAGSDTFEGLQQQFLGANENSVENMQMIQLQVLNKAKERQLDNLVEKLNESERQIRYLNHQLLIIKDEKDGLALSLRESQKLFQNGKEREIQLEAQIKALETQIQALKVNEEQMIKKSRTTEMALDSLKQQLLDLHRSESLQRAREQHESIVMGLTKKYEEQVLSLQRKLDATVAALKEQEDICCHLKDQVKQLERNQEATKLEKTEIINRLTRSLEESQKQCANLLHSGSVQEVAQLQLQMQQAQKAHAMSENMNKALQEEIKELKDEISLYESAAKLGIFPSDSEGELNIELTESYVDLGIKKVNQKKSKVKSIVQQEDPAEELSKDEVILKLKAEVQRLLGSNSVKRHLVSQLQNDLKDCHKKIEDLQVEKDEKSIETKTDTSEKPTNQVWPDSSDMIVKDDILRLKSEIQVLQQQNQELKETEEKLRNTNQDLCNQMRQMVQDFDHDKQEAVDRCERTYQQHHEAMKAQIRESLLVKHALEKRQLFEVYEGARLQLRSDLDKVNKEMAAVQECYLEVCREKDNLEATLRKAMEKEQQAEEKIKQELIQQLEKEWQSKLNQTIKAMKKKTSDCCSQTDQKTTIDIIAKKEMAITVEEQKRKIQQNLEQEKEIAIKGGLKKPEVESELKYCENIAKQVETAVQNARHRWLEELPELAEYKALLRAEQKKWEELQEQSVATRILFAVSEAKEKWKSEIANMEKNVIPGKQLEEKIHSLQRELELKNEEVPMVVRAELAKARSEWNKEKQEEIHRIQEQNEQDYRQFLDDHRNKINEVLAAAKEDFTKQKTELLLQKETELQTCLDHSRREWTVQEARRIQLEIHQYEEDILTVLEILLKDTQKEQASGSENKYLLELMSTCSSKWVSVQYFEKLKTCIQKAFQDTLSLLIETVNSDWVKRNMTKISKDPATRVTGRGDPRVLALLPAPTSGHHTQPLAVQEAEADKKKILEIKDSCGGHCFQELEKAKQECQDLKRKLEKCYRHLQHLERKHKAVVEKIGEENSKVVEELLEENNDMKNKLEELRTLRKTLPPRSLSEGAIEHSCLPCSGVALEELRGQYIKAVKKIKRDMLRYIQESKERAAEMVKAEVLRERQETSRKMRKYYLICLQQILQDDGKEEGAEKKIMNAASKLVMMAKLLETPISNRSQSKTTQSVLPLTSEMLTGVEKSKRNDVNQNISCHSESKSNSIKTIPRSMCDQVPKRRAACNLQRRLEDAEHGGRKHEGSKESHPDFQFGDNSHKHLEILPRNVSPEFVPCKGERGFGLQKKIDLLGDTGSESLQHSTAHPFLRSFGNKPSPRYTPSLSESESTHITFRSPNERFGLKVYKGNPLMASENAASEKSQSLGVKETPVKDGGDLSDSVSWHSNSAALPCNSHEVSFLHDRPQETLDMLNESVNFKQFSAVSFPLDSEKNSMIHQPMKCQSGHTPDLSEETTYSPPGKISMTLGNPPHHKADILKSDFKKLSSTVPSAVYPQPSRKLIAPLSNQQDSGFDSPFVNLD</sequence>
<feature type="region of interest" description="Disordered" evidence="2">
    <location>
        <begin position="593"/>
        <end position="612"/>
    </location>
</feature>
<feature type="coiled-coil region" evidence="1">
    <location>
        <begin position="1179"/>
        <end position="1248"/>
    </location>
</feature>
<dbReference type="PANTHER" id="PTHR10337:SF6">
    <property type="entry name" value="CENTROSOMAL PROTEIN OF 152 KDA"/>
    <property type="match status" value="1"/>
</dbReference>
<keyword evidence="4" id="KW-1185">Reference proteome</keyword>
<feature type="compositionally biased region" description="Polar residues" evidence="2">
    <location>
        <begin position="1519"/>
        <end position="1532"/>
    </location>
</feature>
<dbReference type="InterPro" id="IPR051235">
    <property type="entry name" value="CEP152/SHC-Transforming"/>
</dbReference>
<dbReference type="InterPro" id="IPR057664">
    <property type="entry name" value="CEP152_PLK4_bind"/>
</dbReference>
<dbReference type="GeneID" id="102999956"/>
<feature type="coiled-coil region" evidence="1">
    <location>
        <begin position="408"/>
        <end position="493"/>
    </location>
</feature>
<feature type="region of interest" description="Disordered" evidence="2">
    <location>
        <begin position="101"/>
        <end position="141"/>
    </location>
</feature>
<protein>
    <submittedName>
        <fullName evidence="5">Centrosomal protein of 152 kDa isoform X6</fullName>
    </submittedName>
</protein>
<keyword evidence="1" id="KW-0175">Coiled coil</keyword>
<proteinExistence type="predicted"/>
<organism evidence="4 5">
    <name type="scientific">Balaenoptera acutorostrata</name>
    <name type="common">Common minke whale</name>
    <name type="synonym">Balaena rostrata</name>
    <dbReference type="NCBI Taxonomy" id="9767"/>
    <lineage>
        <taxon>Eukaryota</taxon>
        <taxon>Metazoa</taxon>
        <taxon>Chordata</taxon>
        <taxon>Craniata</taxon>
        <taxon>Vertebrata</taxon>
        <taxon>Euteleostomi</taxon>
        <taxon>Mammalia</taxon>
        <taxon>Eutheria</taxon>
        <taxon>Laurasiatheria</taxon>
        <taxon>Artiodactyla</taxon>
        <taxon>Whippomorpha</taxon>
        <taxon>Cetacea</taxon>
        <taxon>Mysticeti</taxon>
        <taxon>Balaenopteridae</taxon>
        <taxon>Balaenoptera</taxon>
    </lineage>
</organism>
<dbReference type="RefSeq" id="XP_057400583.1">
    <property type="nucleotide sequence ID" value="XM_057544600.1"/>
</dbReference>
<feature type="coiled-coil region" evidence="1">
    <location>
        <begin position="244"/>
        <end position="334"/>
    </location>
</feature>
<evidence type="ECO:0000256" key="1">
    <source>
        <dbReference type="SAM" id="Coils"/>
    </source>
</evidence>
<dbReference type="InterPro" id="IPR057659">
    <property type="entry name" value="CEP152_CC"/>
</dbReference>
<feature type="coiled-coil region" evidence="1">
    <location>
        <begin position="623"/>
        <end position="664"/>
    </location>
</feature>
<feature type="domain" description="CEP152 CEP63 binding coiled coil" evidence="3">
    <location>
        <begin position="1271"/>
        <end position="1321"/>
    </location>
</feature>
<feature type="compositionally biased region" description="Basic and acidic residues" evidence="2">
    <location>
        <begin position="109"/>
        <end position="120"/>
    </location>
</feature>
<dbReference type="Proteomes" id="UP001652580">
    <property type="component" value="Chromosome 3"/>
</dbReference>
<dbReference type="Pfam" id="PF25770">
    <property type="entry name" value="CC_CEP63-bind_CEP152"/>
    <property type="match status" value="1"/>
</dbReference>
<reference evidence="5" key="1">
    <citation type="submission" date="2025-08" db="UniProtKB">
        <authorList>
            <consortium name="RefSeq"/>
        </authorList>
    </citation>
    <scope>IDENTIFICATION</scope>
</reference>
<accession>A0ABM3TER1</accession>
<feature type="compositionally biased region" description="Basic and acidic residues" evidence="2">
    <location>
        <begin position="52"/>
        <end position="69"/>
    </location>
</feature>
<evidence type="ECO:0000256" key="2">
    <source>
        <dbReference type="SAM" id="MobiDB-lite"/>
    </source>
</evidence>
<feature type="region of interest" description="Disordered" evidence="2">
    <location>
        <begin position="1698"/>
        <end position="1719"/>
    </location>
</feature>
<feature type="compositionally biased region" description="Basic and acidic residues" evidence="2">
    <location>
        <begin position="593"/>
        <end position="604"/>
    </location>
</feature>
<name>A0ABM3TER1_BALAC</name>
<feature type="region of interest" description="Disordered" evidence="2">
    <location>
        <begin position="1504"/>
        <end position="1532"/>
    </location>
</feature>
<dbReference type="PANTHER" id="PTHR10337">
    <property type="entry name" value="SHC TRANSFORMING PROTEIN"/>
    <property type="match status" value="1"/>
</dbReference>
<feature type="coiled-coil region" evidence="1">
    <location>
        <begin position="735"/>
        <end position="774"/>
    </location>
</feature>
<feature type="region of interest" description="Disordered" evidence="2">
    <location>
        <begin position="1433"/>
        <end position="1453"/>
    </location>
</feature>
<dbReference type="Pfam" id="PF25769">
    <property type="entry name" value="PLK4_bind_CEP152"/>
    <property type="match status" value="1"/>
</dbReference>
<feature type="compositionally biased region" description="Polar residues" evidence="2">
    <location>
        <begin position="1555"/>
        <end position="1564"/>
    </location>
</feature>
<feature type="compositionally biased region" description="Basic and acidic residues" evidence="2">
    <location>
        <begin position="1433"/>
        <end position="1450"/>
    </location>
</feature>
<feature type="region of interest" description="Disordered" evidence="2">
    <location>
        <begin position="1554"/>
        <end position="1577"/>
    </location>
</feature>
<feature type="region of interest" description="Disordered" evidence="2">
    <location>
        <begin position="1"/>
        <end position="72"/>
    </location>
</feature>
<feature type="coiled-coil region" evidence="1">
    <location>
        <begin position="926"/>
        <end position="983"/>
    </location>
</feature>
<evidence type="ECO:0000313" key="4">
    <source>
        <dbReference type="Proteomes" id="UP001652580"/>
    </source>
</evidence>
<gene>
    <name evidence="5" type="primary">CEP152</name>
</gene>